<dbReference type="Proteomes" id="UP001500101">
    <property type="component" value="Unassembled WGS sequence"/>
</dbReference>
<comment type="caution">
    <text evidence="2">The sequence shown here is derived from an EMBL/GenBank/DDBJ whole genome shotgun (WGS) entry which is preliminary data.</text>
</comment>
<dbReference type="Pfam" id="PF13649">
    <property type="entry name" value="Methyltransf_25"/>
    <property type="match status" value="1"/>
</dbReference>
<dbReference type="RefSeq" id="WP_344674577.1">
    <property type="nucleotide sequence ID" value="NZ_BAAAZI010000008.1"/>
</dbReference>
<feature type="domain" description="Methyltransferase" evidence="1">
    <location>
        <begin position="59"/>
        <end position="153"/>
    </location>
</feature>
<dbReference type="InterPro" id="IPR029063">
    <property type="entry name" value="SAM-dependent_MTases_sf"/>
</dbReference>
<proteinExistence type="predicted"/>
<evidence type="ECO:0000313" key="2">
    <source>
        <dbReference type="EMBL" id="GAA4140767.1"/>
    </source>
</evidence>
<accession>A0ABP7YSN9</accession>
<gene>
    <name evidence="2" type="ORF">GCM10022216_20140</name>
</gene>
<dbReference type="InterPro" id="IPR041698">
    <property type="entry name" value="Methyltransf_25"/>
</dbReference>
<keyword evidence="2" id="KW-0808">Transferase</keyword>
<protein>
    <submittedName>
        <fullName evidence="2">Class I SAM-dependent methyltransferase</fullName>
    </submittedName>
</protein>
<reference evidence="3" key="1">
    <citation type="journal article" date="2019" name="Int. J. Syst. Evol. Microbiol.">
        <title>The Global Catalogue of Microorganisms (GCM) 10K type strain sequencing project: providing services to taxonomists for standard genome sequencing and annotation.</title>
        <authorList>
            <consortium name="The Broad Institute Genomics Platform"/>
            <consortium name="The Broad Institute Genome Sequencing Center for Infectious Disease"/>
            <person name="Wu L."/>
            <person name="Ma J."/>
        </authorList>
    </citation>
    <scope>NUCLEOTIDE SEQUENCE [LARGE SCALE GENOMIC DNA]</scope>
    <source>
        <strain evidence="3">JCM 16704</strain>
    </source>
</reference>
<dbReference type="GO" id="GO:0008168">
    <property type="term" value="F:methyltransferase activity"/>
    <property type="evidence" value="ECO:0007669"/>
    <property type="project" value="UniProtKB-KW"/>
</dbReference>
<dbReference type="SUPFAM" id="SSF53335">
    <property type="entry name" value="S-adenosyl-L-methionine-dependent methyltransferases"/>
    <property type="match status" value="1"/>
</dbReference>
<dbReference type="PANTHER" id="PTHR43464:SF82">
    <property type="entry name" value="METHYLTRANSFERASE DOMAIN-CONTAINING PROTEIN"/>
    <property type="match status" value="1"/>
</dbReference>
<dbReference type="CDD" id="cd02440">
    <property type="entry name" value="AdoMet_MTases"/>
    <property type="match status" value="1"/>
</dbReference>
<dbReference type="EMBL" id="BAAAZI010000008">
    <property type="protein sequence ID" value="GAA4140767.1"/>
    <property type="molecule type" value="Genomic_DNA"/>
</dbReference>
<evidence type="ECO:0000313" key="3">
    <source>
        <dbReference type="Proteomes" id="UP001500101"/>
    </source>
</evidence>
<dbReference type="PANTHER" id="PTHR43464">
    <property type="entry name" value="METHYLTRANSFERASE"/>
    <property type="match status" value="1"/>
</dbReference>
<evidence type="ECO:0000259" key="1">
    <source>
        <dbReference type="Pfam" id="PF13649"/>
    </source>
</evidence>
<sequence>METTNDWKNYIEVNRKLWNDKTPAHIESEFYDMKSFLSGKSSLNDIELNLLGDVQDKRILHLQCHFGQDSLSLARMGAEVTGIDLSDEAIATAKDLAKELGLNTAFIRSDVYATPEELNGQFDIVFTSYGTIGWLPDLNKWADVIYRCLKPGGKLIFVEFHPMVWMFSNDFSNIQYPYFNTEAIIETNEGTYADRSADIKNTEISWNHPLSEVLQALIASNLQLSSFDEFNYSPYNCFLNTVEIEKGKYQIKGLEGKIPMVYALEALKK</sequence>
<keyword evidence="2" id="KW-0489">Methyltransferase</keyword>
<organism evidence="2 3">
    <name type="scientific">Sphingobacterium kyonggiense</name>
    <dbReference type="NCBI Taxonomy" id="714075"/>
    <lineage>
        <taxon>Bacteria</taxon>
        <taxon>Pseudomonadati</taxon>
        <taxon>Bacteroidota</taxon>
        <taxon>Sphingobacteriia</taxon>
        <taxon>Sphingobacteriales</taxon>
        <taxon>Sphingobacteriaceae</taxon>
        <taxon>Sphingobacterium</taxon>
    </lineage>
</organism>
<dbReference type="Gene3D" id="3.40.50.150">
    <property type="entry name" value="Vaccinia Virus protein VP39"/>
    <property type="match status" value="1"/>
</dbReference>
<name>A0ABP7YSN9_9SPHI</name>
<dbReference type="GO" id="GO:0032259">
    <property type="term" value="P:methylation"/>
    <property type="evidence" value="ECO:0007669"/>
    <property type="project" value="UniProtKB-KW"/>
</dbReference>
<keyword evidence="3" id="KW-1185">Reference proteome</keyword>